<dbReference type="SMART" id="SM00086">
    <property type="entry name" value="PAC"/>
    <property type="match status" value="3"/>
</dbReference>
<reference evidence="9 10" key="1">
    <citation type="submission" date="2014-04" db="EMBL/GenBank/DDBJ databases">
        <title>Characterization and application of a salt tolerant electro-active bacterium.</title>
        <authorList>
            <person name="Yang L."/>
            <person name="Wei S."/>
            <person name="Tay Q.X.M."/>
        </authorList>
    </citation>
    <scope>NUCLEOTIDE SEQUENCE [LARGE SCALE GENOMIC DNA]</scope>
    <source>
        <strain evidence="9 10">LY1</strain>
    </source>
</reference>
<dbReference type="InterPro" id="IPR052162">
    <property type="entry name" value="Sensor_kinase/Photoreceptor"/>
</dbReference>
<sequence length="1241" mass="142458">MSEKADFKKENIFLTLKGHSNQNVEVLYVSSGSIDLNITPGMIAENLNFERLFPGLQFPVLQLFFDTLRSNRKIITPLLISERQFQYVEIEGCVIPLEDNDFIANVLISSIPQDVNTSFSWLLNISENKVYSFDHNNNSPAMEHIGDLKLFLLNRYSFLVENTLDHFLNRAGDDIIEIIYQQLYLKKETLSNGFGLLSLCSIKDINEDFVTEGQYSYDQIFRQYSGSIYYEHQAGNNDINWSGATLQILGYSPFEMNQISMHDWMEMIHPDDRDFIIDGFENDFNIHGTYEVVYRIRHKEGHYLYVHDIAKPFLKSEHDTPIIIGTIKDVSELKKVEQDLLNVESKLNELTGVVPGMVYMMKYLPDDRHKFVFVSDGARELFEINPESIKESEYNLTNLIHPDDLAQVLKADKHAYANDVNFASQFRIITPSGNIKWIYGASSRLPQYDKESIWAGFFVDISYTKKKEEEANYNFQRYRALFEDSPLAIFQFDRKGQVLGANKSLLEKMKIQNETDLLGLNIDSAFSGMPIHRIYKESIEKGNATYEGPFTSLTHKIPLYIRVTSSAIDNGESFQAIMEEVSEQEFFQNILNKVADISTRLRGQEFLESLCGLLTTSFNIKYCYIGQCSADNKSIDIVALAKEGRLQKTFSYLLENSPCQVMLENPDSHFKIIVNNVASAYPDDPVLQKLDVQSYGGISLLNANHEKVGVFAFLDVKPLENHEYFAEILKILGDRIGAELQREQYEQELLRTNKLQETILNGSDYAIFSIDEDMKVNLINSKTLEFFNIADKDELLDVNLNRGGYLKSLKELILESSDKKTKADYYLMPMEGGKNKELKLSFISIREPQSHNLTYVVFADDITDRTAAEKKLQESEQLYRSIAENFPKGTVDVLDKNLRYIYTEGKEYEIIGLNPKDLIGSYHLLKYEAEVVQEAKLHLADVFDGKTVMYEVAYGGQHYLKSGVPLYNAGGQIDRILLVTQNITDSKKSEKEREKLIKDLKSHNEELQRFAYIVSHNLRAPIVNISALLNLYNEDDPADKENEDVIEHLKISTELLSSTLMDLIEVVSIRKQKLPKVENLSFQQVLHNVERSLFQQINESKALITTDFEDVGEINYVYSHLENFFLNFLTNGIKYKHPDRYPVIHISAYKMGDYHVVSFTDNGIGLDLERYGDRLFGLYQRFHSHVDGKGLGLYLVREQIRAYDGDLTVESTVGEGTTFKAYLKNMRYNSSAEKNEPANQD</sequence>
<dbReference type="STRING" id="1048983.EL17_12295"/>
<comment type="catalytic activity">
    <reaction evidence="1">
        <text>ATP + protein L-histidine = ADP + protein N-phospho-L-histidine.</text>
        <dbReference type="EC" id="2.7.13.3"/>
    </reaction>
</comment>
<protein>
    <recommendedName>
        <fullName evidence="2">histidine kinase</fullName>
        <ecNumber evidence="2">2.7.13.3</ecNumber>
    </recommendedName>
</protein>
<dbReference type="Proteomes" id="UP000027821">
    <property type="component" value="Unassembled WGS sequence"/>
</dbReference>
<gene>
    <name evidence="9" type="ORF">EL17_12295</name>
</gene>
<dbReference type="NCBIfam" id="TIGR00229">
    <property type="entry name" value="sensory_box"/>
    <property type="match status" value="1"/>
</dbReference>
<dbReference type="InterPro" id="IPR001610">
    <property type="entry name" value="PAC"/>
</dbReference>
<dbReference type="InterPro" id="IPR013655">
    <property type="entry name" value="PAS_fold_3"/>
</dbReference>
<dbReference type="InterPro" id="IPR005467">
    <property type="entry name" value="His_kinase_dom"/>
</dbReference>
<dbReference type="eggNOG" id="COG4251">
    <property type="taxonomic scope" value="Bacteria"/>
</dbReference>
<dbReference type="Pfam" id="PF02518">
    <property type="entry name" value="HATPase_c"/>
    <property type="match status" value="1"/>
</dbReference>
<feature type="domain" description="Histidine kinase" evidence="6">
    <location>
        <begin position="1013"/>
        <end position="1227"/>
    </location>
</feature>
<dbReference type="PRINTS" id="PR00344">
    <property type="entry name" value="BCTRLSENSOR"/>
</dbReference>
<dbReference type="InterPro" id="IPR036097">
    <property type="entry name" value="HisK_dim/P_sf"/>
</dbReference>
<feature type="domain" description="PAS" evidence="7">
    <location>
        <begin position="213"/>
        <end position="287"/>
    </location>
</feature>
<accession>A0A074KZW9</accession>
<evidence type="ECO:0000256" key="2">
    <source>
        <dbReference type="ARBA" id="ARBA00012438"/>
    </source>
</evidence>
<dbReference type="PANTHER" id="PTHR43304:SF1">
    <property type="entry name" value="PAC DOMAIN-CONTAINING PROTEIN"/>
    <property type="match status" value="1"/>
</dbReference>
<feature type="domain" description="PAC" evidence="8">
    <location>
        <begin position="821"/>
        <end position="874"/>
    </location>
</feature>
<organism evidence="9 10">
    <name type="scientific">Anditalea andensis</name>
    <dbReference type="NCBI Taxonomy" id="1048983"/>
    <lineage>
        <taxon>Bacteria</taxon>
        <taxon>Pseudomonadati</taxon>
        <taxon>Bacteroidota</taxon>
        <taxon>Cytophagia</taxon>
        <taxon>Cytophagales</taxon>
        <taxon>Cytophagaceae</taxon>
        <taxon>Anditalea</taxon>
    </lineage>
</organism>
<comment type="caution">
    <text evidence="9">The sequence shown here is derived from an EMBL/GenBank/DDBJ whole genome shotgun (WGS) entry which is preliminary data.</text>
</comment>
<dbReference type="Gene3D" id="3.30.565.10">
    <property type="entry name" value="Histidine kinase-like ATPase, C-terminal domain"/>
    <property type="match status" value="1"/>
</dbReference>
<dbReference type="SMART" id="SM00091">
    <property type="entry name" value="PAS"/>
    <property type="match status" value="5"/>
</dbReference>
<evidence type="ECO:0000259" key="8">
    <source>
        <dbReference type="PROSITE" id="PS50113"/>
    </source>
</evidence>
<dbReference type="Gene3D" id="3.30.450.20">
    <property type="entry name" value="PAS domain"/>
    <property type="match status" value="5"/>
</dbReference>
<evidence type="ECO:0000313" key="10">
    <source>
        <dbReference type="Proteomes" id="UP000027821"/>
    </source>
</evidence>
<dbReference type="SMART" id="SM00387">
    <property type="entry name" value="HATPase_c"/>
    <property type="match status" value="1"/>
</dbReference>
<dbReference type="SUPFAM" id="SSF47384">
    <property type="entry name" value="Homodimeric domain of signal transducing histidine kinase"/>
    <property type="match status" value="1"/>
</dbReference>
<proteinExistence type="predicted"/>
<keyword evidence="10" id="KW-1185">Reference proteome</keyword>
<keyword evidence="3" id="KW-0597">Phosphoprotein</keyword>
<evidence type="ECO:0000256" key="5">
    <source>
        <dbReference type="ARBA" id="ARBA00022777"/>
    </source>
</evidence>
<dbReference type="PANTHER" id="PTHR43304">
    <property type="entry name" value="PHYTOCHROME-LIKE PROTEIN CPH1"/>
    <property type="match status" value="1"/>
</dbReference>
<dbReference type="InterPro" id="IPR000014">
    <property type="entry name" value="PAS"/>
</dbReference>
<dbReference type="InterPro" id="IPR000700">
    <property type="entry name" value="PAS-assoc_C"/>
</dbReference>
<dbReference type="InterPro" id="IPR003594">
    <property type="entry name" value="HATPase_dom"/>
</dbReference>
<dbReference type="InterPro" id="IPR036890">
    <property type="entry name" value="HATPase_C_sf"/>
</dbReference>
<feature type="domain" description="PAS" evidence="7">
    <location>
        <begin position="366"/>
        <end position="419"/>
    </location>
</feature>
<dbReference type="EMBL" id="JMIH01000022">
    <property type="protein sequence ID" value="KEO73133.1"/>
    <property type="molecule type" value="Genomic_DNA"/>
</dbReference>
<feature type="domain" description="PAC" evidence="8">
    <location>
        <begin position="933"/>
        <end position="995"/>
    </location>
</feature>
<evidence type="ECO:0000259" key="6">
    <source>
        <dbReference type="PROSITE" id="PS50109"/>
    </source>
</evidence>
<feature type="domain" description="PAC" evidence="8">
    <location>
        <begin position="290"/>
        <end position="342"/>
    </location>
</feature>
<dbReference type="PROSITE" id="PS50112">
    <property type="entry name" value="PAS"/>
    <property type="match status" value="2"/>
</dbReference>
<evidence type="ECO:0000256" key="3">
    <source>
        <dbReference type="ARBA" id="ARBA00022553"/>
    </source>
</evidence>
<keyword evidence="5" id="KW-0418">Kinase</keyword>
<evidence type="ECO:0000256" key="4">
    <source>
        <dbReference type="ARBA" id="ARBA00022679"/>
    </source>
</evidence>
<dbReference type="SUPFAM" id="SSF55874">
    <property type="entry name" value="ATPase domain of HSP90 chaperone/DNA topoisomerase II/histidine kinase"/>
    <property type="match status" value="1"/>
</dbReference>
<dbReference type="RefSeq" id="WP_051719993.1">
    <property type="nucleotide sequence ID" value="NZ_JMIH01000022.1"/>
</dbReference>
<dbReference type="eggNOG" id="COG2202">
    <property type="taxonomic scope" value="Bacteria"/>
</dbReference>
<evidence type="ECO:0000256" key="1">
    <source>
        <dbReference type="ARBA" id="ARBA00000085"/>
    </source>
</evidence>
<name>A0A074KZW9_9BACT</name>
<keyword evidence="4" id="KW-0808">Transferase</keyword>
<dbReference type="GO" id="GO:0000155">
    <property type="term" value="F:phosphorelay sensor kinase activity"/>
    <property type="evidence" value="ECO:0007669"/>
    <property type="project" value="InterPro"/>
</dbReference>
<dbReference type="Pfam" id="PF08447">
    <property type="entry name" value="PAS_3"/>
    <property type="match status" value="2"/>
</dbReference>
<dbReference type="CDD" id="cd00130">
    <property type="entry name" value="PAS"/>
    <property type="match status" value="2"/>
</dbReference>
<dbReference type="PROSITE" id="PS50113">
    <property type="entry name" value="PAC"/>
    <property type="match status" value="3"/>
</dbReference>
<dbReference type="SUPFAM" id="SSF55785">
    <property type="entry name" value="PYP-like sensor domain (PAS domain)"/>
    <property type="match status" value="5"/>
</dbReference>
<dbReference type="InterPro" id="IPR035965">
    <property type="entry name" value="PAS-like_dom_sf"/>
</dbReference>
<evidence type="ECO:0000313" key="9">
    <source>
        <dbReference type="EMBL" id="KEO73133.1"/>
    </source>
</evidence>
<dbReference type="Pfam" id="PF13188">
    <property type="entry name" value="PAS_8"/>
    <property type="match status" value="1"/>
</dbReference>
<dbReference type="SUPFAM" id="SSF55781">
    <property type="entry name" value="GAF domain-like"/>
    <property type="match status" value="1"/>
</dbReference>
<dbReference type="PROSITE" id="PS50109">
    <property type="entry name" value="HIS_KIN"/>
    <property type="match status" value="1"/>
</dbReference>
<dbReference type="InterPro" id="IPR004358">
    <property type="entry name" value="Sig_transdc_His_kin-like_C"/>
</dbReference>
<dbReference type="AlphaFoldDB" id="A0A074KZW9"/>
<evidence type="ECO:0000259" key="7">
    <source>
        <dbReference type="PROSITE" id="PS50112"/>
    </source>
</evidence>
<dbReference type="Gene3D" id="1.10.287.130">
    <property type="match status" value="1"/>
</dbReference>
<dbReference type="EC" id="2.7.13.3" evidence="2"/>